<dbReference type="CDD" id="cd00211">
    <property type="entry name" value="PTS_IIA_fru"/>
    <property type="match status" value="1"/>
</dbReference>
<evidence type="ECO:0000259" key="1">
    <source>
        <dbReference type="PROSITE" id="PS51094"/>
    </source>
</evidence>
<dbReference type="AlphaFoldDB" id="A0A1Y4L6S6"/>
<name>A0A1Y4L6S6_9FIRM</name>
<dbReference type="SUPFAM" id="SSF55804">
    <property type="entry name" value="Phoshotransferase/anion transport protein"/>
    <property type="match status" value="1"/>
</dbReference>
<dbReference type="InterPro" id="IPR002178">
    <property type="entry name" value="PTS_EIIA_type-2_dom"/>
</dbReference>
<dbReference type="Proteomes" id="UP000195897">
    <property type="component" value="Unassembled WGS sequence"/>
</dbReference>
<comment type="caution">
    <text evidence="2">The sequence shown here is derived from an EMBL/GenBank/DDBJ whole genome shotgun (WGS) entry which is preliminary data.</text>
</comment>
<dbReference type="PANTHER" id="PTHR47738">
    <property type="entry name" value="PTS SYSTEM FRUCTOSE-LIKE EIIA COMPONENT-RELATED"/>
    <property type="match status" value="1"/>
</dbReference>
<accession>A0A1Y4L6S6</accession>
<dbReference type="PANTHER" id="PTHR47738:SF3">
    <property type="entry name" value="PHOSPHOTRANSFERASE SYSTEM MANNITOL_FRUCTOSE-SPECIFIC IIA DOMAIN CONTAINING PROTEIN"/>
    <property type="match status" value="1"/>
</dbReference>
<feature type="domain" description="PTS EIIA type-2" evidence="1">
    <location>
        <begin position="16"/>
        <end position="164"/>
    </location>
</feature>
<dbReference type="Gene3D" id="3.40.930.10">
    <property type="entry name" value="Mannitol-specific EII, Chain A"/>
    <property type="match status" value="1"/>
</dbReference>
<sequence>MAVRPVRLTEKEFAMIVLDEKNIILDCDAQNWEQVIRIAGARLRENGYIDDAYIEAIIEREKEYPTGLPTDDVITALPHANSGAVYKTGVCAVRLAHPVDFRNMGDPEETLPVEMAFVLANASGPDAHLEDLQELMDCFTRVGLLADLKRAQSVAAFQEVFAAREQYPEA</sequence>
<gene>
    <name evidence="2" type="ORF">B5F17_09040</name>
</gene>
<dbReference type="EMBL" id="NFKK01000010">
    <property type="protein sequence ID" value="OUP52396.1"/>
    <property type="molecule type" value="Genomic_DNA"/>
</dbReference>
<reference evidence="2" key="1">
    <citation type="journal article" date="2018" name="BMC Genomics">
        <title>Whole genome sequencing and function prediction of 133 gut anaerobes isolated from chicken caecum in pure cultures.</title>
        <authorList>
            <person name="Medvecky M."/>
            <person name="Cejkova D."/>
            <person name="Polansky O."/>
            <person name="Karasova D."/>
            <person name="Kubasova T."/>
            <person name="Cizek A."/>
            <person name="Rychlik I."/>
        </authorList>
    </citation>
    <scope>NUCLEOTIDE SEQUENCE</scope>
    <source>
        <strain evidence="2">An180</strain>
    </source>
</reference>
<organism evidence="2">
    <name type="scientific">Butyricicoccus pullicaecorum</name>
    <dbReference type="NCBI Taxonomy" id="501571"/>
    <lineage>
        <taxon>Bacteria</taxon>
        <taxon>Bacillati</taxon>
        <taxon>Bacillota</taxon>
        <taxon>Clostridia</taxon>
        <taxon>Eubacteriales</taxon>
        <taxon>Butyricicoccaceae</taxon>
        <taxon>Butyricicoccus</taxon>
    </lineage>
</organism>
<dbReference type="InterPro" id="IPR051541">
    <property type="entry name" value="PTS_SugarTrans_NitroReg"/>
</dbReference>
<evidence type="ECO:0000313" key="2">
    <source>
        <dbReference type="EMBL" id="OUP52396.1"/>
    </source>
</evidence>
<dbReference type="PROSITE" id="PS51094">
    <property type="entry name" value="PTS_EIIA_TYPE_2"/>
    <property type="match status" value="1"/>
</dbReference>
<dbReference type="InterPro" id="IPR016152">
    <property type="entry name" value="PTrfase/Anion_transptr"/>
</dbReference>
<protein>
    <recommendedName>
        <fullName evidence="1">PTS EIIA type-2 domain-containing protein</fullName>
    </recommendedName>
</protein>
<dbReference type="Pfam" id="PF00359">
    <property type="entry name" value="PTS_EIIA_2"/>
    <property type="match status" value="1"/>
</dbReference>
<proteinExistence type="predicted"/>